<evidence type="ECO:0000256" key="1">
    <source>
        <dbReference type="ARBA" id="ARBA00023002"/>
    </source>
</evidence>
<comment type="caution">
    <text evidence="4">The sequence shown here is derived from an EMBL/GenBank/DDBJ whole genome shotgun (WGS) entry which is preliminary data.</text>
</comment>
<dbReference type="PANTHER" id="PTHR13789:SF268">
    <property type="entry name" value="5-METHYLPHENAZINE-1-CARBOXYLATE 1-MONOOXYGENASE"/>
    <property type="match status" value="1"/>
</dbReference>
<dbReference type="InterPro" id="IPR050493">
    <property type="entry name" value="FAD-dep_Monooxygenase_BioMet"/>
</dbReference>
<feature type="domain" description="FAD-binding" evidence="3">
    <location>
        <begin position="294"/>
        <end position="356"/>
    </location>
</feature>
<dbReference type="InterPro" id="IPR036188">
    <property type="entry name" value="FAD/NAD-bd_sf"/>
</dbReference>
<dbReference type="SUPFAM" id="SSF54373">
    <property type="entry name" value="FAD-linked reductases, C-terminal domain"/>
    <property type="match status" value="1"/>
</dbReference>
<proteinExistence type="predicted"/>
<organism evidence="4 5">
    <name type="scientific">Devosia nitrariae</name>
    <dbReference type="NCBI Taxonomy" id="2071872"/>
    <lineage>
        <taxon>Bacteria</taxon>
        <taxon>Pseudomonadati</taxon>
        <taxon>Pseudomonadota</taxon>
        <taxon>Alphaproteobacteria</taxon>
        <taxon>Hyphomicrobiales</taxon>
        <taxon>Devosiaceae</taxon>
        <taxon>Devosia</taxon>
    </lineage>
</organism>
<gene>
    <name evidence="4" type="ORF">GCM10010862_28500</name>
</gene>
<dbReference type="NCBIfam" id="NF005720">
    <property type="entry name" value="PRK07538.1"/>
    <property type="match status" value="1"/>
</dbReference>
<dbReference type="PROSITE" id="PS51257">
    <property type="entry name" value="PROKAR_LIPOPROTEIN"/>
    <property type="match status" value="1"/>
</dbReference>
<evidence type="ECO:0000256" key="2">
    <source>
        <dbReference type="ARBA" id="ARBA00023033"/>
    </source>
</evidence>
<evidence type="ECO:0000313" key="4">
    <source>
        <dbReference type="EMBL" id="GLQ55591.1"/>
    </source>
</evidence>
<dbReference type="RefSeq" id="WP_284340981.1">
    <property type="nucleotide sequence ID" value="NZ_BSNS01000011.1"/>
</dbReference>
<sequence>MKVVIVGGGIGGMTLACKLAVGGIIAHVYDSAPRLEPIGLGVNLLPHAGKVMQAIGVIDEIAQRSVETYESTFFNRFGQHIYSEPAGRHAGYDLPQYSVHRGDLHQPMLHRFIELAGAERVHTGHRCVGFEQDADGVTVHFHDTATDAPLPSVRCDVLIAADGIHSVIRKQLHPGEGDPVYSGVNMWRGAVVHKPFLHGANMVRLGWLKTGKLVLYPIRNDVDGQGNQLVNWVVEIETPKYKAKRDWNKEGSIDDFIGAFEGMHFDWLDVPALLRGTQKILEYPMVDQDPLPFWTSGRVTLIGDAAHPMYPRGSNGACQAIIDGDVLGRALLGAADPRDALEAYEAERRPATTRVVLTNRSTPPDIILKEVFDRTGDKPFEDIDMVISPEELAELSNNYKKIAGFDRERLATAGAN</sequence>
<dbReference type="InterPro" id="IPR002938">
    <property type="entry name" value="FAD-bd"/>
</dbReference>
<dbReference type="SUPFAM" id="SSF51905">
    <property type="entry name" value="FAD/NAD(P)-binding domain"/>
    <property type="match status" value="1"/>
</dbReference>
<dbReference type="Proteomes" id="UP001156691">
    <property type="component" value="Unassembled WGS sequence"/>
</dbReference>
<keyword evidence="1" id="KW-0560">Oxidoreductase</keyword>
<dbReference type="EMBL" id="BSNS01000011">
    <property type="protein sequence ID" value="GLQ55591.1"/>
    <property type="molecule type" value="Genomic_DNA"/>
</dbReference>
<keyword evidence="2" id="KW-0503">Monooxygenase</keyword>
<dbReference type="PRINTS" id="PR00420">
    <property type="entry name" value="RNGMNOXGNASE"/>
</dbReference>
<name>A0ABQ5W7J6_9HYPH</name>
<accession>A0ABQ5W7J6</accession>
<evidence type="ECO:0000313" key="5">
    <source>
        <dbReference type="Proteomes" id="UP001156691"/>
    </source>
</evidence>
<dbReference type="Gene3D" id="3.50.50.60">
    <property type="entry name" value="FAD/NAD(P)-binding domain"/>
    <property type="match status" value="1"/>
</dbReference>
<reference evidence="5" key="1">
    <citation type="journal article" date="2019" name="Int. J. Syst. Evol. Microbiol.">
        <title>The Global Catalogue of Microorganisms (GCM) 10K type strain sequencing project: providing services to taxonomists for standard genome sequencing and annotation.</title>
        <authorList>
            <consortium name="The Broad Institute Genomics Platform"/>
            <consortium name="The Broad Institute Genome Sequencing Center for Infectious Disease"/>
            <person name="Wu L."/>
            <person name="Ma J."/>
        </authorList>
    </citation>
    <scope>NUCLEOTIDE SEQUENCE [LARGE SCALE GENOMIC DNA]</scope>
    <source>
        <strain evidence="5">NBRC 112416</strain>
    </source>
</reference>
<evidence type="ECO:0000259" key="3">
    <source>
        <dbReference type="Pfam" id="PF01494"/>
    </source>
</evidence>
<keyword evidence="5" id="KW-1185">Reference proteome</keyword>
<dbReference type="PANTHER" id="PTHR13789">
    <property type="entry name" value="MONOOXYGENASE"/>
    <property type="match status" value="1"/>
</dbReference>
<feature type="domain" description="FAD-binding" evidence="3">
    <location>
        <begin position="2"/>
        <end position="173"/>
    </location>
</feature>
<dbReference type="Pfam" id="PF01494">
    <property type="entry name" value="FAD_binding_3"/>
    <property type="match status" value="2"/>
</dbReference>
<dbReference type="Gene3D" id="3.30.9.30">
    <property type="match status" value="1"/>
</dbReference>
<protein>
    <submittedName>
        <fullName evidence="4">Flavin-dependent oxidoreductase</fullName>
    </submittedName>
</protein>